<protein>
    <submittedName>
        <fullName evidence="3">Uncharacterized protein</fullName>
    </submittedName>
</protein>
<feature type="transmembrane region" description="Helical" evidence="2">
    <location>
        <begin position="346"/>
        <end position="367"/>
    </location>
</feature>
<keyword evidence="2" id="KW-1133">Transmembrane helix</keyword>
<organism evidence="3 4">
    <name type="scientific">Sphingomonas gilva</name>
    <dbReference type="NCBI Taxonomy" id="2305907"/>
    <lineage>
        <taxon>Bacteria</taxon>
        <taxon>Pseudomonadati</taxon>
        <taxon>Pseudomonadota</taxon>
        <taxon>Alphaproteobacteria</taxon>
        <taxon>Sphingomonadales</taxon>
        <taxon>Sphingomonadaceae</taxon>
        <taxon>Sphingomonas</taxon>
    </lineage>
</organism>
<feature type="transmembrane region" description="Helical" evidence="2">
    <location>
        <begin position="118"/>
        <end position="135"/>
    </location>
</feature>
<keyword evidence="2" id="KW-0812">Transmembrane</keyword>
<comment type="caution">
    <text evidence="3">The sequence shown here is derived from an EMBL/GenBank/DDBJ whole genome shotgun (WGS) entry which is preliminary data.</text>
</comment>
<dbReference type="AlphaFoldDB" id="A0A396RRP0"/>
<evidence type="ECO:0000313" key="3">
    <source>
        <dbReference type="EMBL" id="RHW19190.1"/>
    </source>
</evidence>
<feature type="transmembrane region" description="Helical" evidence="2">
    <location>
        <begin position="266"/>
        <end position="284"/>
    </location>
</feature>
<reference evidence="3 4" key="1">
    <citation type="submission" date="2018-08" db="EMBL/GenBank/DDBJ databases">
        <title>The multiple taxonomic identification of Sphingomonas gilva.</title>
        <authorList>
            <person name="Zhu D."/>
            <person name="Zheng S."/>
        </authorList>
    </citation>
    <scope>NUCLEOTIDE SEQUENCE [LARGE SCALE GENOMIC DNA]</scope>
    <source>
        <strain evidence="3 4">ZDH117</strain>
    </source>
</reference>
<dbReference type="Proteomes" id="UP000266693">
    <property type="component" value="Unassembled WGS sequence"/>
</dbReference>
<name>A0A396RRP0_9SPHN</name>
<feature type="transmembrane region" description="Helical" evidence="2">
    <location>
        <begin position="167"/>
        <end position="194"/>
    </location>
</feature>
<proteinExistence type="predicted"/>
<evidence type="ECO:0000256" key="1">
    <source>
        <dbReference type="SAM" id="MobiDB-lite"/>
    </source>
</evidence>
<sequence>MFRLIKARHGRALWLFFAIAALAAALPLTVVTLPPLVDAPGHLARISIAVQQAADPSVMADYVVVHPQIVPNLAIDAPVMLLAPWVGVISAFWLITLLTPIMMVGALALVVRAWNRDGAAGIGWALLFVWSSPFMWGFINYWLATALALIGFAGWKLLDPKPRTREALFWAAIPFVFLAHAIAGCLMVMLIGMWELGRATGALGYRPVPIARELLTRCRPLIAILPLIAWWRLSGTSVEGEQGDGTHWSLPSKFEELAAILRDQHMVFDIACVLAAIGVIILGWRRGARFAGGTGWPIAAVWIAYIVLPFSTEGGSYLDMRLAPVGLMLALALQDWRGVAPGTARAILFMGVALFALRLAITTHAFVGYEAANRSTLSALNHVERGARIMAFTERSCRQWPHAANSHIPSMAVHYRQAWINSLWDVSGLHATEVIYRPSPIYYHDPSQHIWPPDCPNVGRDITDLRGGRSVREVLMTLPPDGYDYLWISGDRLTPAQARGRFTEIWSDANGALYRRLDSRALTGLSSAASSSAQPKPTSQPAATSLGQ</sequence>
<feature type="transmembrane region" description="Helical" evidence="2">
    <location>
        <begin position="290"/>
        <end position="310"/>
    </location>
</feature>
<evidence type="ECO:0000313" key="4">
    <source>
        <dbReference type="Proteomes" id="UP000266693"/>
    </source>
</evidence>
<dbReference type="OrthoDB" id="7293882at2"/>
<dbReference type="EMBL" id="QWLV01000001">
    <property type="protein sequence ID" value="RHW19190.1"/>
    <property type="molecule type" value="Genomic_DNA"/>
</dbReference>
<feature type="transmembrane region" description="Helical" evidence="2">
    <location>
        <begin position="141"/>
        <end position="158"/>
    </location>
</feature>
<feature type="region of interest" description="Disordered" evidence="1">
    <location>
        <begin position="526"/>
        <end position="548"/>
    </location>
</feature>
<feature type="transmembrane region" description="Helical" evidence="2">
    <location>
        <begin position="85"/>
        <end position="111"/>
    </location>
</feature>
<accession>A0A396RRP0</accession>
<feature type="transmembrane region" description="Helical" evidence="2">
    <location>
        <begin position="12"/>
        <end position="33"/>
    </location>
</feature>
<gene>
    <name evidence="3" type="ORF">D1610_03520</name>
</gene>
<dbReference type="RefSeq" id="WP_118862698.1">
    <property type="nucleotide sequence ID" value="NZ_QWLV01000001.1"/>
</dbReference>
<keyword evidence="2" id="KW-0472">Membrane</keyword>
<keyword evidence="4" id="KW-1185">Reference proteome</keyword>
<evidence type="ECO:0000256" key="2">
    <source>
        <dbReference type="SAM" id="Phobius"/>
    </source>
</evidence>